<dbReference type="OrthoDB" id="2848237at2759"/>
<gene>
    <name evidence="1" type="ORF">HYPSUDRAFT_67629</name>
</gene>
<accession>A0A0D2L4J0</accession>
<evidence type="ECO:0000313" key="1">
    <source>
        <dbReference type="EMBL" id="KJA21707.1"/>
    </source>
</evidence>
<dbReference type="EMBL" id="KN817556">
    <property type="protein sequence ID" value="KJA21707.1"/>
    <property type="molecule type" value="Genomic_DNA"/>
</dbReference>
<keyword evidence="2" id="KW-1185">Reference proteome</keyword>
<name>A0A0D2L4J0_HYPSF</name>
<proteinExistence type="predicted"/>
<dbReference type="AlphaFoldDB" id="A0A0D2L4J0"/>
<dbReference type="STRING" id="945553.A0A0D2L4J0"/>
<dbReference type="Proteomes" id="UP000054270">
    <property type="component" value="Unassembled WGS sequence"/>
</dbReference>
<evidence type="ECO:0000313" key="2">
    <source>
        <dbReference type="Proteomes" id="UP000054270"/>
    </source>
</evidence>
<organism evidence="1 2">
    <name type="scientific">Hypholoma sublateritium (strain FD-334 SS-4)</name>
    <dbReference type="NCBI Taxonomy" id="945553"/>
    <lineage>
        <taxon>Eukaryota</taxon>
        <taxon>Fungi</taxon>
        <taxon>Dikarya</taxon>
        <taxon>Basidiomycota</taxon>
        <taxon>Agaricomycotina</taxon>
        <taxon>Agaricomycetes</taxon>
        <taxon>Agaricomycetidae</taxon>
        <taxon>Agaricales</taxon>
        <taxon>Agaricineae</taxon>
        <taxon>Strophariaceae</taxon>
        <taxon>Hypholoma</taxon>
    </lineage>
</organism>
<evidence type="ECO:0008006" key="3">
    <source>
        <dbReference type="Google" id="ProtNLM"/>
    </source>
</evidence>
<reference evidence="2" key="1">
    <citation type="submission" date="2014-04" db="EMBL/GenBank/DDBJ databases">
        <title>Evolutionary Origins and Diversification of the Mycorrhizal Mutualists.</title>
        <authorList>
            <consortium name="DOE Joint Genome Institute"/>
            <consortium name="Mycorrhizal Genomics Consortium"/>
            <person name="Kohler A."/>
            <person name="Kuo A."/>
            <person name="Nagy L.G."/>
            <person name="Floudas D."/>
            <person name="Copeland A."/>
            <person name="Barry K.W."/>
            <person name="Cichocki N."/>
            <person name="Veneault-Fourrey C."/>
            <person name="LaButti K."/>
            <person name="Lindquist E.A."/>
            <person name="Lipzen A."/>
            <person name="Lundell T."/>
            <person name="Morin E."/>
            <person name="Murat C."/>
            <person name="Riley R."/>
            <person name="Ohm R."/>
            <person name="Sun H."/>
            <person name="Tunlid A."/>
            <person name="Henrissat B."/>
            <person name="Grigoriev I.V."/>
            <person name="Hibbett D.S."/>
            <person name="Martin F."/>
        </authorList>
    </citation>
    <scope>NUCLEOTIDE SEQUENCE [LARGE SCALE GENOMIC DNA]</scope>
    <source>
        <strain evidence="2">FD-334 SS-4</strain>
    </source>
</reference>
<protein>
    <recommendedName>
        <fullName evidence="3">F-box domain-containing protein</fullName>
    </recommendedName>
</protein>
<sequence>MKNSGFILPYDIMKSIADQIALEVQVGERTDARPTLQALSLTCKHMVPVCRRHLFSSIQLSSYSSNPNCKKLLILLRENLEIASYVRKLTYCVKMLADEHEDGVLEVLLRHSTFLHSISLLANANSPDAWNAQPEPTKTLLISLIQLRTITHLHFRSFHGFFPYNQLSFCSGLRSLELQYMAPLLLGDISPVNVTASPQIPALQSLINNDAPYHALGILMDATKGPNALGPIIDFSCLQKADLTIHSRAQADRIGELRLFETAKQLQELIIRVSPSHTVSLAGLGSSLAANTPPTLRSIVLHSEVDYMTVNPLRGLDHALQDMAGRNALVELEVLIKVESSDGCYTYSDDFPNLDKILSKNSAFPELRRVSLDVVWDSYVGQYSAGPTDLGPPGQLEREDFPLLDSSSIINFSCGEKDD</sequence>
<dbReference type="OMA" id="NDAPYHA"/>